<protein>
    <recommendedName>
        <fullName evidence="4">Methyltransferase</fullName>
        <ecNumber evidence="4">2.1.1.-</ecNumber>
    </recommendedName>
</protein>
<dbReference type="GO" id="GO:0032259">
    <property type="term" value="P:methylation"/>
    <property type="evidence" value="ECO:0007669"/>
    <property type="project" value="UniProtKB-KW"/>
</dbReference>
<dbReference type="EMBL" id="JAHHDY010000022">
    <property type="protein sequence ID" value="MBT3143335.1"/>
    <property type="molecule type" value="Genomic_DNA"/>
</dbReference>
<dbReference type="Gene3D" id="3.20.20.480">
    <property type="entry name" value="Trimethylamine methyltransferase-like"/>
    <property type="match status" value="1"/>
</dbReference>
<keyword evidence="2 6" id="KW-0489">Methyltransferase</keyword>
<keyword evidence="7" id="KW-1185">Reference proteome</keyword>
<reference evidence="6 7" key="1">
    <citation type="submission" date="2021-05" db="EMBL/GenBank/DDBJ databases">
        <title>Draft genomes of marine bacteria isolated from model chitin particles.</title>
        <authorList>
            <person name="Datta M.S."/>
            <person name="Schwartzman J.A."/>
            <person name="Cordero O."/>
        </authorList>
    </citation>
    <scope>NUCLEOTIDE SEQUENCE [LARGE SCALE GENOMIC DNA]</scope>
    <source>
        <strain evidence="6 7">4E07</strain>
    </source>
</reference>
<evidence type="ECO:0000256" key="5">
    <source>
        <dbReference type="SAM" id="MobiDB-lite"/>
    </source>
</evidence>
<dbReference type="InterPro" id="IPR010426">
    <property type="entry name" value="MTTB_MeTrfase"/>
</dbReference>
<keyword evidence="3 4" id="KW-0808">Transferase</keyword>
<dbReference type="InterPro" id="IPR038601">
    <property type="entry name" value="MttB-like_sf"/>
</dbReference>
<evidence type="ECO:0000313" key="6">
    <source>
        <dbReference type="EMBL" id="MBT3143335.1"/>
    </source>
</evidence>
<accession>A0ABS5WZT7</accession>
<sequence>MEQETRRRGRAGGRGARQAADSKSATRSLAYRQLRHPYEPQSIFGADEINSIHKTALRVLEELGMKILLPEAREIFAKAGAKVVDEMVFIGSDIIDEALKTAPASFKLHAANPEREQIYETGALLFMAGAGCPNATDNERGRRPGDLQAFEETLKLQQAFDAIHLLGPSVEPQDVPIHLRHYAMTRAQLAYTDKPMFIYARGRDQVFQSMEMIQTALELSDDDVAGQIWGWTNINSNSPRMLDNPMAQGIIDFARMGQLSVITPFCLAGAMAPITVSGALTLQHAEALAGIALAQMANPGAPVSYGGFSSNVDMKSGSPAFGTPEHVKMQVGAGQLARHVGLPWRSASGAASNTCDMQAATETDMAIWGGLMGNATLMIHAAGWLEGGLSFGYEKFINDLECIQSVAELAQPTSGSDAEIGFDALQEVDPGGHFFATAHTMARYQDAFYQPLVADLNNFGSWEEAGSLTSTDRATQVWKQTLSDFKAPAGCDERVARVEDLISKGTEAGGAAPLD</sequence>
<dbReference type="GO" id="GO:0008168">
    <property type="term" value="F:methyltransferase activity"/>
    <property type="evidence" value="ECO:0007669"/>
    <property type="project" value="UniProtKB-KW"/>
</dbReference>
<evidence type="ECO:0000313" key="7">
    <source>
        <dbReference type="Proteomes" id="UP000763802"/>
    </source>
</evidence>
<feature type="region of interest" description="Disordered" evidence="5">
    <location>
        <begin position="1"/>
        <end position="26"/>
    </location>
</feature>
<evidence type="ECO:0000256" key="1">
    <source>
        <dbReference type="ARBA" id="ARBA00007137"/>
    </source>
</evidence>
<comment type="similarity">
    <text evidence="1 4">Belongs to the trimethylamine methyltransferase family.</text>
</comment>
<gene>
    <name evidence="6" type="ORF">KL867_19930</name>
</gene>
<organism evidence="6 7">
    <name type="scientific">Falsiruegeria litorea</name>
    <dbReference type="NCBI Taxonomy" id="1280831"/>
    <lineage>
        <taxon>Bacteria</taxon>
        <taxon>Pseudomonadati</taxon>
        <taxon>Pseudomonadota</taxon>
        <taxon>Alphaproteobacteria</taxon>
        <taxon>Rhodobacterales</taxon>
        <taxon>Roseobacteraceae</taxon>
        <taxon>Falsiruegeria</taxon>
    </lineage>
</organism>
<dbReference type="RefSeq" id="WP_215194238.1">
    <property type="nucleotide sequence ID" value="NZ_JAHHDY010000022.1"/>
</dbReference>
<evidence type="ECO:0000256" key="2">
    <source>
        <dbReference type="ARBA" id="ARBA00022603"/>
    </source>
</evidence>
<dbReference type="Proteomes" id="UP000763802">
    <property type="component" value="Unassembled WGS sequence"/>
</dbReference>
<proteinExistence type="inferred from homology"/>
<dbReference type="Pfam" id="PF06253">
    <property type="entry name" value="MTTB"/>
    <property type="match status" value="1"/>
</dbReference>
<name>A0ABS5WZT7_9RHOB</name>
<evidence type="ECO:0000256" key="4">
    <source>
        <dbReference type="PIRNR" id="PIRNR037567"/>
    </source>
</evidence>
<dbReference type="EC" id="2.1.1.-" evidence="4"/>
<dbReference type="PIRSF" id="PIRSF037567">
    <property type="entry name" value="MTTB_MeTrfase"/>
    <property type="match status" value="1"/>
</dbReference>
<evidence type="ECO:0000256" key="3">
    <source>
        <dbReference type="ARBA" id="ARBA00022679"/>
    </source>
</evidence>
<comment type="caution">
    <text evidence="6">The sequence shown here is derived from an EMBL/GenBank/DDBJ whole genome shotgun (WGS) entry which is preliminary data.</text>
</comment>